<dbReference type="FunFam" id="3.30.420.10:FF:000003">
    <property type="entry name" value="Oligoribonuclease"/>
    <property type="match status" value="1"/>
</dbReference>
<feature type="domain" description="Exonuclease" evidence="5">
    <location>
        <begin position="6"/>
        <end position="180"/>
    </location>
</feature>
<evidence type="ECO:0000256" key="2">
    <source>
        <dbReference type="ARBA" id="ARBA00022722"/>
    </source>
</evidence>
<accession>A0A6J6T4R7</accession>
<dbReference type="NCBIfam" id="NF003765">
    <property type="entry name" value="PRK05359.1"/>
    <property type="match status" value="1"/>
</dbReference>
<dbReference type="PANTHER" id="PTHR11046">
    <property type="entry name" value="OLIGORIBONUCLEASE, MITOCHONDRIAL"/>
    <property type="match status" value="1"/>
</dbReference>
<dbReference type="GO" id="GO:0003676">
    <property type="term" value="F:nucleic acid binding"/>
    <property type="evidence" value="ECO:0007669"/>
    <property type="project" value="InterPro"/>
</dbReference>
<dbReference type="PANTHER" id="PTHR11046:SF0">
    <property type="entry name" value="OLIGORIBONUCLEASE, MITOCHONDRIAL"/>
    <property type="match status" value="1"/>
</dbReference>
<keyword evidence="4" id="KW-0269">Exonuclease</keyword>
<keyword evidence="3" id="KW-0378">Hydrolase</keyword>
<evidence type="ECO:0000256" key="4">
    <source>
        <dbReference type="ARBA" id="ARBA00022839"/>
    </source>
</evidence>
<name>A0A6J6T4R7_9ZZZZ</name>
<keyword evidence="2" id="KW-0540">Nuclease</keyword>
<dbReference type="GO" id="GO:0000175">
    <property type="term" value="F:3'-5'-RNA exonuclease activity"/>
    <property type="evidence" value="ECO:0007669"/>
    <property type="project" value="InterPro"/>
</dbReference>
<dbReference type="InterPro" id="IPR013520">
    <property type="entry name" value="Ribonucl_H"/>
</dbReference>
<organism evidence="6">
    <name type="scientific">freshwater metagenome</name>
    <dbReference type="NCBI Taxonomy" id="449393"/>
    <lineage>
        <taxon>unclassified sequences</taxon>
        <taxon>metagenomes</taxon>
        <taxon>ecological metagenomes</taxon>
    </lineage>
</organism>
<dbReference type="SMART" id="SM00479">
    <property type="entry name" value="EXOIII"/>
    <property type="match status" value="1"/>
</dbReference>
<dbReference type="InterPro" id="IPR036397">
    <property type="entry name" value="RNaseH_sf"/>
</dbReference>
<evidence type="ECO:0000256" key="3">
    <source>
        <dbReference type="ARBA" id="ARBA00022801"/>
    </source>
</evidence>
<reference evidence="6" key="1">
    <citation type="submission" date="2020-05" db="EMBL/GenBank/DDBJ databases">
        <authorList>
            <person name="Chiriac C."/>
            <person name="Salcher M."/>
            <person name="Ghai R."/>
            <person name="Kavagutti S V."/>
        </authorList>
    </citation>
    <scope>NUCLEOTIDE SEQUENCE</scope>
</reference>
<protein>
    <submittedName>
        <fullName evidence="6">Unannotated protein</fullName>
    </submittedName>
</protein>
<gene>
    <name evidence="6" type="ORF">UFOPK2786_00823</name>
</gene>
<dbReference type="AlphaFoldDB" id="A0A6J6T4R7"/>
<comment type="similarity">
    <text evidence="1">Belongs to the oligoribonuclease family.</text>
</comment>
<dbReference type="InterPro" id="IPR022894">
    <property type="entry name" value="Oligoribonuclease"/>
</dbReference>
<dbReference type="InterPro" id="IPR012337">
    <property type="entry name" value="RNaseH-like_sf"/>
</dbReference>
<evidence type="ECO:0000259" key="5">
    <source>
        <dbReference type="SMART" id="SM00479"/>
    </source>
</evidence>
<evidence type="ECO:0000256" key="1">
    <source>
        <dbReference type="ARBA" id="ARBA00009921"/>
    </source>
</evidence>
<dbReference type="SUPFAM" id="SSF53098">
    <property type="entry name" value="Ribonuclease H-like"/>
    <property type="match status" value="1"/>
</dbReference>
<dbReference type="EMBL" id="CAEZYW010000109">
    <property type="protein sequence ID" value="CAB4741887.1"/>
    <property type="molecule type" value="Genomic_DNA"/>
</dbReference>
<dbReference type="Pfam" id="PF00929">
    <property type="entry name" value="RNase_T"/>
    <property type="match status" value="1"/>
</dbReference>
<dbReference type="CDD" id="cd06135">
    <property type="entry name" value="Orn"/>
    <property type="match status" value="1"/>
</dbReference>
<sequence>MAANDRLVWIDCEMTGLSVQADEIVEIACIVTEADLTEIDAGISLVVKPNDAPLAAMDPFVVNMHTVSGLLDEIPQGITLADAEQQVLDYIKQHVPEERKAPLAGSSVYVDRGFLSKYMPLLDAHLHYRLIDVSSIKELSKRWYPRVYYASPEKTGNHRALGDIRESIAELRYYRAAVFVELPGPDSETAKSLGVSHVVEHLIQPMGE</sequence>
<proteinExistence type="inferred from homology"/>
<dbReference type="Gene3D" id="3.30.420.10">
    <property type="entry name" value="Ribonuclease H-like superfamily/Ribonuclease H"/>
    <property type="match status" value="1"/>
</dbReference>
<evidence type="ECO:0000313" key="6">
    <source>
        <dbReference type="EMBL" id="CAB4741887.1"/>
    </source>
</evidence>